<evidence type="ECO:0000313" key="2">
    <source>
        <dbReference type="Proteomes" id="UP000323426"/>
    </source>
</evidence>
<sequence length="141" mass="16270">MKKENNLQRFLDAQETAYPIALAEVRNGRKHSHWMWFIFPQIKGLGYSSTSQFYAIKDLEEAQAYLEHPLLGSRLVDICQELYKLESQDAYAIFGSPDDLKLKSSMTLFSALPNTHAIFGLILDKFYQGNKDDKTLQILNY</sequence>
<dbReference type="RefSeq" id="WP_150092237.1">
    <property type="nucleotide sequence ID" value="NZ_VWSF01000026.1"/>
</dbReference>
<dbReference type="SUPFAM" id="SSF140736">
    <property type="entry name" value="Rv1873-like"/>
    <property type="match status" value="1"/>
</dbReference>
<dbReference type="EMBL" id="VWSF01000026">
    <property type="protein sequence ID" value="KAA5540584.1"/>
    <property type="molecule type" value="Genomic_DNA"/>
</dbReference>
<gene>
    <name evidence="1" type="ORF">F0145_22485</name>
</gene>
<dbReference type="InterPro" id="IPR036287">
    <property type="entry name" value="Rv1873-like_sf"/>
</dbReference>
<protein>
    <submittedName>
        <fullName evidence="1">DUF1810 domain-containing protein</fullName>
    </submittedName>
</protein>
<keyword evidence="2" id="KW-1185">Reference proteome</keyword>
<dbReference type="Gene3D" id="1.25.40.380">
    <property type="entry name" value="Protein of unknown function DUF1810"/>
    <property type="match status" value="1"/>
</dbReference>
<dbReference type="AlphaFoldDB" id="A0A5M6CZD0"/>
<comment type="caution">
    <text evidence="1">The sequence shown here is derived from an EMBL/GenBank/DDBJ whole genome shotgun (WGS) entry which is preliminary data.</text>
</comment>
<proteinExistence type="predicted"/>
<name>A0A5M6CZD0_9BACT</name>
<evidence type="ECO:0000313" key="1">
    <source>
        <dbReference type="EMBL" id="KAA5540584.1"/>
    </source>
</evidence>
<dbReference type="Pfam" id="PF08837">
    <property type="entry name" value="DUF1810"/>
    <property type="match status" value="1"/>
</dbReference>
<organism evidence="1 2">
    <name type="scientific">Adhaeribacter rhizoryzae</name>
    <dbReference type="NCBI Taxonomy" id="2607907"/>
    <lineage>
        <taxon>Bacteria</taxon>
        <taxon>Pseudomonadati</taxon>
        <taxon>Bacteroidota</taxon>
        <taxon>Cytophagia</taxon>
        <taxon>Cytophagales</taxon>
        <taxon>Hymenobacteraceae</taxon>
        <taxon>Adhaeribacter</taxon>
    </lineage>
</organism>
<reference evidence="1 2" key="1">
    <citation type="submission" date="2019-09" db="EMBL/GenBank/DDBJ databases">
        <title>Genome sequence and assembly of Adhaeribacter sp.</title>
        <authorList>
            <person name="Chhetri G."/>
        </authorList>
    </citation>
    <scope>NUCLEOTIDE SEQUENCE [LARGE SCALE GENOMIC DNA]</scope>
    <source>
        <strain evidence="1 2">DK36</strain>
    </source>
</reference>
<dbReference type="InterPro" id="IPR014937">
    <property type="entry name" value="DUF1810"/>
</dbReference>
<dbReference type="PIRSF" id="PIRSF008546">
    <property type="entry name" value="UCP008546"/>
    <property type="match status" value="1"/>
</dbReference>
<dbReference type="Proteomes" id="UP000323426">
    <property type="component" value="Unassembled WGS sequence"/>
</dbReference>
<accession>A0A5M6CZD0</accession>